<organism evidence="3 4">
    <name type="scientific">Nocardia elegans</name>
    <dbReference type="NCBI Taxonomy" id="300029"/>
    <lineage>
        <taxon>Bacteria</taxon>
        <taxon>Bacillati</taxon>
        <taxon>Actinomycetota</taxon>
        <taxon>Actinomycetes</taxon>
        <taxon>Mycobacteriales</taxon>
        <taxon>Nocardiaceae</taxon>
        <taxon>Nocardia</taxon>
    </lineage>
</organism>
<proteinExistence type="predicted"/>
<evidence type="ECO:0000313" key="3">
    <source>
        <dbReference type="EMBL" id="MFF4024040.1"/>
    </source>
</evidence>
<dbReference type="Proteomes" id="UP001602089">
    <property type="component" value="Unassembled WGS sequence"/>
</dbReference>
<name>A0ABW6TGJ6_9NOCA</name>
<feature type="compositionally biased region" description="Low complexity" evidence="2">
    <location>
        <begin position="28"/>
        <end position="50"/>
    </location>
</feature>
<evidence type="ECO:0000256" key="1">
    <source>
        <dbReference type="SAM" id="Coils"/>
    </source>
</evidence>
<feature type="region of interest" description="Disordered" evidence="2">
    <location>
        <begin position="1"/>
        <end position="69"/>
    </location>
</feature>
<dbReference type="EMBL" id="JBIATK010000004">
    <property type="protein sequence ID" value="MFF4024040.1"/>
    <property type="molecule type" value="Genomic_DNA"/>
</dbReference>
<sequence>MSDAPANVPAPTGSTQPAEGTASASLDATPATGETEPATAATASPAPGAGNQTPAAERRSVAADTGATDEPMRLTIEQIGSFEDLLRYLLGLEGDLKPFALAKHSTPRKALALPVDFDKFQEPIAALAARDTKLATALALMVTADRSELTGRPRQNVAHLAARILQRHMAFTDDDGLRDRLFRLLDGDSDPETLERTLVRIQNLLGQDFDGKKSMKSPTLQALADNAAHTVVLIAASAATWDVAHCVDALADNIWGAGNSGAESTRDREKLASLPKGARAAAALIVDSARLRLREASAERDRAATHLDIAQAQIVRLSEELDAARVRETELEAQYERLRSTLEQEAHARLSERMGATSDFETMRIDTVRVIGQQIESLEDALDALHHGQTQITEEFVRRSIKKLQQRLSALRPRTKQDLGGEQE</sequence>
<evidence type="ECO:0000313" key="4">
    <source>
        <dbReference type="Proteomes" id="UP001602089"/>
    </source>
</evidence>
<keyword evidence="4" id="KW-1185">Reference proteome</keyword>
<comment type="caution">
    <text evidence="3">The sequence shown here is derived from an EMBL/GenBank/DDBJ whole genome shotgun (WGS) entry which is preliminary data.</text>
</comment>
<feature type="coiled-coil region" evidence="1">
    <location>
        <begin position="293"/>
        <end position="348"/>
    </location>
</feature>
<evidence type="ECO:0000256" key="2">
    <source>
        <dbReference type="SAM" id="MobiDB-lite"/>
    </source>
</evidence>
<gene>
    <name evidence="3" type="ORF">ACFYY5_14480</name>
</gene>
<accession>A0ABW6TGJ6</accession>
<dbReference type="RefSeq" id="WP_195021747.1">
    <property type="nucleotide sequence ID" value="NZ_JADLPS010000001.1"/>
</dbReference>
<feature type="compositionally biased region" description="Polar residues" evidence="2">
    <location>
        <begin position="12"/>
        <end position="26"/>
    </location>
</feature>
<reference evidence="3 4" key="1">
    <citation type="submission" date="2024-10" db="EMBL/GenBank/DDBJ databases">
        <title>The Natural Products Discovery Center: Release of the First 8490 Sequenced Strains for Exploring Actinobacteria Biosynthetic Diversity.</title>
        <authorList>
            <person name="Kalkreuter E."/>
            <person name="Kautsar S.A."/>
            <person name="Yang D."/>
            <person name="Bader C.D."/>
            <person name="Teijaro C.N."/>
            <person name="Fluegel L."/>
            <person name="Davis C.M."/>
            <person name="Simpson J.R."/>
            <person name="Lauterbach L."/>
            <person name="Steele A.D."/>
            <person name="Gui C."/>
            <person name="Meng S."/>
            <person name="Li G."/>
            <person name="Viehrig K."/>
            <person name="Ye F."/>
            <person name="Su P."/>
            <person name="Kiefer A.F."/>
            <person name="Nichols A."/>
            <person name="Cepeda A.J."/>
            <person name="Yan W."/>
            <person name="Fan B."/>
            <person name="Jiang Y."/>
            <person name="Adhikari A."/>
            <person name="Zheng C.-J."/>
            <person name="Schuster L."/>
            <person name="Cowan T.M."/>
            <person name="Smanski M.J."/>
            <person name="Chevrette M.G."/>
            <person name="De Carvalho L.P.S."/>
            <person name="Shen B."/>
        </authorList>
    </citation>
    <scope>NUCLEOTIDE SEQUENCE [LARGE SCALE GENOMIC DNA]</scope>
    <source>
        <strain evidence="3 4">NPDC001867</strain>
    </source>
</reference>
<protein>
    <submittedName>
        <fullName evidence="3">Uncharacterized protein</fullName>
    </submittedName>
</protein>
<keyword evidence="1" id="KW-0175">Coiled coil</keyword>